<name>A0A5D4HA52_9SPHI</name>
<dbReference type="RefSeq" id="WP_148918256.1">
    <property type="nucleotide sequence ID" value="NZ_VTAV01000002.1"/>
</dbReference>
<sequence length="653" mass="75055">MEQTVYPHFTIDGQDYLIDTQESQWSIGKMSHTLVTDIIVESTDIKRDKQKLLLSEYNEDGCIKIHVEASGIFNRWVPTGMFQYEADKDGETYTYFRKDGLEYSLDFFGSVSYEDGAVRIQGELRPPYGDKPIFPIEASVVFDPAVLDWRDYRFKSLAETAGADPQQVRLLEITNPSFRELPGEIFHFSNLEHLSIVNKSNYWDNVKLPLEDLTEQFGSLKRLKSLSINNASIKHLPASLTNLTALENLNISLCELEELPEATWKLPHLQYLILTDNKLKTIPTEMHLPALQTLSVEKNQLHRLPETLTKQAKIRLIRASGNPFESLPESFGFFKGLELTMPEKKRLLDTSYKGADGKGTIKWDDTVYEAQQDKALIAPVEDIIKEHKLGRYKKVLLSLVKRTVGFNQTQAEDYIEIGNHRFGGRPDLPQDIAFPTFHDKHENKQFHYEFIAQINCEQIAHLQDYLPCTGSLFFFFKSIQLFGFDNNDLAHVIYIEDNSTLASGKRFKLQEEDFFELIDGEYAPYKAEAFVSVSAPSFYAHHQNTYLFEGKAKSLADKEDLLEDLYETYEEPVRFLKEFDHAVNSYVFTQHESPELQAALSLKGNPQDWIILLQVKSRGDFQWGDAGDLFFVIHKSDLTKKDFSNVFITMESS</sequence>
<dbReference type="Pfam" id="PF09234">
    <property type="entry name" value="DUF1963"/>
    <property type="match status" value="1"/>
</dbReference>
<evidence type="ECO:0000256" key="2">
    <source>
        <dbReference type="ARBA" id="ARBA00022737"/>
    </source>
</evidence>
<gene>
    <name evidence="3" type="ORF">FXV77_05795</name>
</gene>
<dbReference type="GO" id="GO:0005737">
    <property type="term" value="C:cytoplasm"/>
    <property type="evidence" value="ECO:0007669"/>
    <property type="project" value="TreeGrafter"/>
</dbReference>
<proteinExistence type="predicted"/>
<dbReference type="InterPro" id="IPR035948">
    <property type="entry name" value="YwqG-like_sf"/>
</dbReference>
<dbReference type="Gene3D" id="2.30.320.10">
    <property type="entry name" value="YwqG-like"/>
    <property type="match status" value="1"/>
</dbReference>
<dbReference type="PROSITE" id="PS51450">
    <property type="entry name" value="LRR"/>
    <property type="match status" value="1"/>
</dbReference>
<dbReference type="InterPro" id="IPR003591">
    <property type="entry name" value="Leu-rich_rpt_typical-subtyp"/>
</dbReference>
<dbReference type="EMBL" id="VTAV01000002">
    <property type="protein sequence ID" value="TYR37517.1"/>
    <property type="molecule type" value="Genomic_DNA"/>
</dbReference>
<dbReference type="AlphaFoldDB" id="A0A5D4HA52"/>
<keyword evidence="2" id="KW-0677">Repeat</keyword>
<dbReference type="Gene3D" id="3.80.10.10">
    <property type="entry name" value="Ribonuclease Inhibitor"/>
    <property type="match status" value="1"/>
</dbReference>
<dbReference type="SUPFAM" id="SSF52058">
    <property type="entry name" value="L domain-like"/>
    <property type="match status" value="1"/>
</dbReference>
<dbReference type="PANTHER" id="PTHR48051">
    <property type="match status" value="1"/>
</dbReference>
<dbReference type="InterPro" id="IPR001611">
    <property type="entry name" value="Leu-rich_rpt"/>
</dbReference>
<dbReference type="InterPro" id="IPR015315">
    <property type="entry name" value="DUF1963"/>
</dbReference>
<keyword evidence="1" id="KW-0433">Leucine-rich repeat</keyword>
<comment type="caution">
    <text evidence="3">The sequence shown here is derived from an EMBL/GenBank/DDBJ whole genome shotgun (WGS) entry which is preliminary data.</text>
</comment>
<dbReference type="InterPro" id="IPR050216">
    <property type="entry name" value="LRR_domain-containing"/>
</dbReference>
<evidence type="ECO:0000313" key="4">
    <source>
        <dbReference type="Proteomes" id="UP000322362"/>
    </source>
</evidence>
<dbReference type="SMART" id="SM00369">
    <property type="entry name" value="LRR_TYP"/>
    <property type="match status" value="4"/>
</dbReference>
<dbReference type="Proteomes" id="UP000322362">
    <property type="component" value="Unassembled WGS sequence"/>
</dbReference>
<dbReference type="PANTHER" id="PTHR48051:SF1">
    <property type="entry name" value="RAS SUPPRESSOR PROTEIN 1"/>
    <property type="match status" value="1"/>
</dbReference>
<protein>
    <submittedName>
        <fullName evidence="3">DUF1963 domain-containing protein</fullName>
    </submittedName>
</protein>
<evidence type="ECO:0000256" key="1">
    <source>
        <dbReference type="ARBA" id="ARBA00022614"/>
    </source>
</evidence>
<reference evidence="3 4" key="1">
    <citation type="submission" date="2019-08" db="EMBL/GenBank/DDBJ databases">
        <title>Phlebobacter frassis gen. nov. sp. nov., a new member of family Sphingobacteriaceae isolated from sand fly rearing media.</title>
        <authorList>
            <person name="Kakumanu M.L."/>
            <person name="Marayati B.F."/>
            <person name="Wada-Katsumata A."/>
            <person name="Wasserberg G."/>
            <person name="Schal C."/>
            <person name="Apperson C.S."/>
            <person name="Ponnusamy L."/>
        </authorList>
    </citation>
    <scope>NUCLEOTIDE SEQUENCE [LARGE SCALE GENOMIC DNA]</scope>
    <source>
        <strain evidence="3 4">SSI9</strain>
    </source>
</reference>
<organism evidence="3 4">
    <name type="scientific">Sphingobacterium phlebotomi</name>
    <dbReference type="NCBI Taxonomy" id="2605433"/>
    <lineage>
        <taxon>Bacteria</taxon>
        <taxon>Pseudomonadati</taxon>
        <taxon>Bacteroidota</taxon>
        <taxon>Sphingobacteriia</taxon>
        <taxon>Sphingobacteriales</taxon>
        <taxon>Sphingobacteriaceae</taxon>
        <taxon>Sphingobacterium</taxon>
    </lineage>
</organism>
<evidence type="ECO:0000313" key="3">
    <source>
        <dbReference type="EMBL" id="TYR37517.1"/>
    </source>
</evidence>
<dbReference type="InterPro" id="IPR032675">
    <property type="entry name" value="LRR_dom_sf"/>
</dbReference>
<dbReference type="Pfam" id="PF13855">
    <property type="entry name" value="LRR_8"/>
    <property type="match status" value="1"/>
</dbReference>
<dbReference type="SMART" id="SM00364">
    <property type="entry name" value="LRR_BAC"/>
    <property type="match status" value="4"/>
</dbReference>
<dbReference type="SUPFAM" id="SSF103032">
    <property type="entry name" value="Hypothetical protein YwqG"/>
    <property type="match status" value="1"/>
</dbReference>
<accession>A0A5D4HA52</accession>
<keyword evidence="4" id="KW-1185">Reference proteome</keyword>